<evidence type="ECO:0000313" key="1">
    <source>
        <dbReference type="EMBL" id="PSJ18186.1"/>
    </source>
</evidence>
<evidence type="ECO:0000313" key="2">
    <source>
        <dbReference type="Proteomes" id="UP000241912"/>
    </source>
</evidence>
<name>A0A2P7NXJ4_9PROT</name>
<comment type="caution">
    <text evidence="1">The sequence shown here is derived from an EMBL/GenBank/DDBJ whole genome shotgun (WGS) entry which is preliminary data.</text>
</comment>
<dbReference type="Proteomes" id="UP000241912">
    <property type="component" value="Unassembled WGS sequence"/>
</dbReference>
<organism evidence="1 2">
    <name type="scientific">Nitrosomonas supralitoralis</name>
    <dbReference type="NCBI Taxonomy" id="2116706"/>
    <lineage>
        <taxon>Bacteria</taxon>
        <taxon>Pseudomonadati</taxon>
        <taxon>Pseudomonadota</taxon>
        <taxon>Betaproteobacteria</taxon>
        <taxon>Nitrosomonadales</taxon>
        <taxon>Nitrosomonadaceae</taxon>
        <taxon>Nitrosomonas</taxon>
    </lineage>
</organism>
<dbReference type="EMBL" id="PXXU01000008">
    <property type="protein sequence ID" value="PSJ18186.1"/>
    <property type="molecule type" value="Genomic_DNA"/>
</dbReference>
<gene>
    <name evidence="1" type="ORF">C7H79_03985</name>
</gene>
<keyword evidence="2" id="KW-1185">Reference proteome</keyword>
<sequence length="68" mass="7856">MKFIWFFLHIVALSTFVQPTEASKNMTSTEEKGDIINVARVLEIGTLYSKMIAKEAANYSNWRNPHEH</sequence>
<dbReference type="AlphaFoldDB" id="A0A2P7NXJ4"/>
<proteinExistence type="predicted"/>
<accession>A0A2P7NXJ4</accession>
<reference evidence="1 2" key="1">
    <citation type="submission" date="2018-03" db="EMBL/GenBank/DDBJ databases">
        <title>Draft genome of Nitrosomonas supralitoralis APG5.</title>
        <authorList>
            <person name="Urakawa H."/>
            <person name="Lopez J.V."/>
        </authorList>
    </citation>
    <scope>NUCLEOTIDE SEQUENCE [LARGE SCALE GENOMIC DNA]</scope>
    <source>
        <strain evidence="1 2">APG5</strain>
    </source>
</reference>
<protein>
    <submittedName>
        <fullName evidence="1">Uncharacterized protein</fullName>
    </submittedName>
</protein>